<dbReference type="PROSITE" id="PS51711">
    <property type="entry name" value="G_FEOB"/>
    <property type="match status" value="1"/>
</dbReference>
<feature type="transmembrane region" description="Helical" evidence="15">
    <location>
        <begin position="519"/>
        <end position="540"/>
    </location>
</feature>
<keyword evidence="5 15" id="KW-0812">Transmembrane</keyword>
<organism evidence="17 18">
    <name type="scientific">Igneacidithiobacillus copahuensis</name>
    <dbReference type="NCBI Taxonomy" id="2724909"/>
    <lineage>
        <taxon>Bacteria</taxon>
        <taxon>Pseudomonadati</taxon>
        <taxon>Pseudomonadota</taxon>
        <taxon>Acidithiobacillia</taxon>
        <taxon>Acidithiobacillales</taxon>
        <taxon>Acidithiobacillaceae</taxon>
        <taxon>Igneacidithiobacillus</taxon>
    </lineage>
</organism>
<feature type="binding site" evidence="13">
    <location>
        <begin position="24"/>
        <end position="31"/>
    </location>
    <ligand>
        <name>GTP</name>
        <dbReference type="ChEBI" id="CHEBI:37565"/>
        <label>1</label>
    </ligand>
</feature>
<dbReference type="CDD" id="cd01879">
    <property type="entry name" value="FeoB"/>
    <property type="match status" value="1"/>
</dbReference>
<dbReference type="AlphaFoldDB" id="A0AAE2YQL2"/>
<accession>A0AAE2YQL2</accession>
<feature type="binding site" evidence="14">
    <location>
        <position position="39"/>
    </location>
    <ligand>
        <name>Mg(2+)</name>
        <dbReference type="ChEBI" id="CHEBI:18420"/>
        <label>2</label>
    </ligand>
</feature>
<keyword evidence="14" id="KW-0479">Metal-binding</keyword>
<reference evidence="17" key="1">
    <citation type="journal article" date="2021" name="ISME J.">
        <title>Genomic evolution of the class Acidithiobacillia: deep-branching Proteobacteria living in extreme acidic conditions.</title>
        <authorList>
            <person name="Moya-Beltran A."/>
            <person name="Beard S."/>
            <person name="Rojas-Villalobos C."/>
            <person name="Issotta F."/>
            <person name="Gallardo Y."/>
            <person name="Ulloa R."/>
            <person name="Giaveno A."/>
            <person name="Degli Esposti M."/>
            <person name="Johnson D.B."/>
            <person name="Quatrini R."/>
        </authorList>
    </citation>
    <scope>NUCLEOTIDE SEQUENCE</scope>
    <source>
        <strain evidence="17">VAN18-1</strain>
    </source>
</reference>
<feature type="transmembrane region" description="Helical" evidence="15">
    <location>
        <begin position="355"/>
        <end position="375"/>
    </location>
</feature>
<keyword evidence="4 15" id="KW-0410">Iron transport</keyword>
<keyword evidence="14" id="KW-0460">Magnesium</keyword>
<dbReference type="NCBIfam" id="NF007105">
    <property type="entry name" value="PRK09554.1"/>
    <property type="match status" value="1"/>
</dbReference>
<dbReference type="EMBL" id="JAAXYO010000145">
    <property type="protein sequence ID" value="MBU2788352.1"/>
    <property type="molecule type" value="Genomic_DNA"/>
</dbReference>
<feature type="domain" description="FeoB-type G" evidence="16">
    <location>
        <begin position="17"/>
        <end position="180"/>
    </location>
</feature>
<dbReference type="InterPro" id="IPR011642">
    <property type="entry name" value="Gate_dom"/>
</dbReference>
<keyword evidence="2 15" id="KW-0813">Transport</keyword>
<evidence type="ECO:0000256" key="9">
    <source>
        <dbReference type="ARBA" id="ARBA00023065"/>
    </source>
</evidence>
<feature type="transmembrane region" description="Helical" evidence="15">
    <location>
        <begin position="706"/>
        <end position="727"/>
    </location>
</feature>
<keyword evidence="8 15" id="KW-0408">Iron</keyword>
<protein>
    <recommendedName>
        <fullName evidence="12 15">Ferrous iron transport protein B</fullName>
    </recommendedName>
</protein>
<evidence type="ECO:0000256" key="7">
    <source>
        <dbReference type="ARBA" id="ARBA00022989"/>
    </source>
</evidence>
<comment type="subcellular location">
    <subcellularLocation>
        <location evidence="15">Cell inner membrane</location>
        <topology evidence="15">Multi-pass membrane protein</topology>
    </subcellularLocation>
    <subcellularLocation>
        <location evidence="1">Cell membrane</location>
        <topology evidence="1">Multi-pass membrane protein</topology>
    </subcellularLocation>
</comment>
<evidence type="ECO:0000256" key="5">
    <source>
        <dbReference type="ARBA" id="ARBA00022692"/>
    </source>
</evidence>
<evidence type="ECO:0000256" key="8">
    <source>
        <dbReference type="ARBA" id="ARBA00023004"/>
    </source>
</evidence>
<feature type="transmembrane region" description="Helical" evidence="15">
    <location>
        <begin position="739"/>
        <end position="757"/>
    </location>
</feature>
<dbReference type="InterPro" id="IPR003373">
    <property type="entry name" value="Fe2_transport_prot-B"/>
</dbReference>
<dbReference type="InterPro" id="IPR027417">
    <property type="entry name" value="P-loop_NTPase"/>
</dbReference>
<evidence type="ECO:0000256" key="6">
    <source>
        <dbReference type="ARBA" id="ARBA00022741"/>
    </source>
</evidence>
<dbReference type="GO" id="GO:0005886">
    <property type="term" value="C:plasma membrane"/>
    <property type="evidence" value="ECO:0007669"/>
    <property type="project" value="UniProtKB-SubCell"/>
</dbReference>
<feature type="binding site" evidence="13">
    <location>
        <begin position="131"/>
        <end position="134"/>
    </location>
    <ligand>
        <name>GTP</name>
        <dbReference type="ChEBI" id="CHEBI:37565"/>
        <label>1</label>
    </ligand>
</feature>
<evidence type="ECO:0000256" key="13">
    <source>
        <dbReference type="PIRSR" id="PIRSR603373-1"/>
    </source>
</evidence>
<gene>
    <name evidence="17" type="primary">feoB</name>
    <name evidence="17" type="ORF">HFQ13_09080</name>
</gene>
<keyword evidence="9" id="KW-0406">Ion transport</keyword>
<keyword evidence="11 15" id="KW-0472">Membrane</keyword>
<feature type="transmembrane region" description="Helical" evidence="15">
    <location>
        <begin position="395"/>
        <end position="417"/>
    </location>
</feature>
<feature type="binding site" evidence="14">
    <location>
        <position position="35"/>
    </location>
    <ligand>
        <name>Mg(2+)</name>
        <dbReference type="ChEBI" id="CHEBI:18420"/>
        <label>2</label>
    </ligand>
</feature>
<feature type="transmembrane region" description="Helical" evidence="15">
    <location>
        <begin position="290"/>
        <end position="315"/>
    </location>
</feature>
<dbReference type="InterPro" id="IPR050860">
    <property type="entry name" value="FeoB_GTPase"/>
</dbReference>
<dbReference type="Pfam" id="PF07664">
    <property type="entry name" value="FeoB_C"/>
    <property type="match status" value="1"/>
</dbReference>
<evidence type="ECO:0000256" key="12">
    <source>
        <dbReference type="NCBIfam" id="TIGR00437"/>
    </source>
</evidence>
<dbReference type="Pfam" id="PF02421">
    <property type="entry name" value="FeoB_N"/>
    <property type="match status" value="1"/>
</dbReference>
<feature type="binding site" evidence="14">
    <location>
        <position position="38"/>
    </location>
    <ligand>
        <name>Mg(2+)</name>
        <dbReference type="ChEBI" id="CHEBI:18420"/>
        <label>2</label>
    </ligand>
</feature>
<dbReference type="SUPFAM" id="SSF52540">
    <property type="entry name" value="P-loop containing nucleoside triphosphate hydrolases"/>
    <property type="match status" value="1"/>
</dbReference>
<feature type="transmembrane region" description="Helical" evidence="15">
    <location>
        <begin position="429"/>
        <end position="455"/>
    </location>
</feature>
<feature type="transmembrane region" description="Helical" evidence="15">
    <location>
        <begin position="321"/>
        <end position="343"/>
    </location>
</feature>
<evidence type="ECO:0000256" key="3">
    <source>
        <dbReference type="ARBA" id="ARBA00022475"/>
    </source>
</evidence>
<keyword evidence="6 13" id="KW-0547">Nucleotide-binding</keyword>
<evidence type="ECO:0000256" key="11">
    <source>
        <dbReference type="ARBA" id="ARBA00023136"/>
    </source>
</evidence>
<dbReference type="InterPro" id="IPR011640">
    <property type="entry name" value="Fe2_transport_prot_B_C"/>
</dbReference>
<evidence type="ECO:0000313" key="17">
    <source>
        <dbReference type="EMBL" id="MBU2788352.1"/>
    </source>
</evidence>
<dbReference type="NCBIfam" id="TIGR00437">
    <property type="entry name" value="feoB"/>
    <property type="match status" value="1"/>
</dbReference>
<evidence type="ECO:0000256" key="4">
    <source>
        <dbReference type="ARBA" id="ARBA00022496"/>
    </source>
</evidence>
<dbReference type="GO" id="GO:0015093">
    <property type="term" value="F:ferrous iron transmembrane transporter activity"/>
    <property type="evidence" value="ECO:0007669"/>
    <property type="project" value="UniProtKB-UniRule"/>
</dbReference>
<evidence type="ECO:0000256" key="2">
    <source>
        <dbReference type="ARBA" id="ARBA00022448"/>
    </source>
</evidence>
<dbReference type="Proteomes" id="UP001197378">
    <property type="component" value="Unassembled WGS sequence"/>
</dbReference>
<proteinExistence type="inferred from homology"/>
<dbReference type="Gene3D" id="3.40.50.300">
    <property type="entry name" value="P-loop containing nucleotide triphosphate hydrolases"/>
    <property type="match status" value="1"/>
</dbReference>
<keyword evidence="7 15" id="KW-1133">Transmembrane helix</keyword>
<feature type="transmembrane region" description="Helical" evidence="15">
    <location>
        <begin position="679"/>
        <end position="699"/>
    </location>
</feature>
<feature type="binding site" evidence="13">
    <location>
        <begin position="49"/>
        <end position="53"/>
    </location>
    <ligand>
        <name>GTP</name>
        <dbReference type="ChEBI" id="CHEBI:37565"/>
        <label>1</label>
    </ligand>
</feature>
<keyword evidence="18" id="KW-1185">Reference proteome</keyword>
<keyword evidence="3" id="KW-1003">Cell membrane</keyword>
<dbReference type="PRINTS" id="PR00326">
    <property type="entry name" value="GTP1OBG"/>
</dbReference>
<feature type="transmembrane region" description="Helical" evidence="15">
    <location>
        <begin position="461"/>
        <end position="481"/>
    </location>
</feature>
<evidence type="ECO:0000259" key="16">
    <source>
        <dbReference type="PROSITE" id="PS51711"/>
    </source>
</evidence>
<comment type="caution">
    <text evidence="17">The sequence shown here is derived from an EMBL/GenBank/DDBJ whole genome shotgun (WGS) entry which is preliminary data.</text>
</comment>
<keyword evidence="10 13" id="KW-0342">GTP-binding</keyword>
<dbReference type="Pfam" id="PF07670">
    <property type="entry name" value="Gate"/>
    <property type="match status" value="2"/>
</dbReference>
<dbReference type="GO" id="GO:0005525">
    <property type="term" value="F:GTP binding"/>
    <property type="evidence" value="ECO:0007669"/>
    <property type="project" value="UniProtKB-KW"/>
</dbReference>
<evidence type="ECO:0000256" key="14">
    <source>
        <dbReference type="PIRSR" id="PIRSR603373-2"/>
    </source>
</evidence>
<dbReference type="PANTHER" id="PTHR43185:SF1">
    <property type="entry name" value="FE(2+) TRANSPORTER FEOB"/>
    <property type="match status" value="1"/>
</dbReference>
<dbReference type="InterPro" id="IPR030389">
    <property type="entry name" value="G_FEOB_dom"/>
</dbReference>
<evidence type="ECO:0000313" key="18">
    <source>
        <dbReference type="Proteomes" id="UP001197378"/>
    </source>
</evidence>
<evidence type="ECO:0000256" key="10">
    <source>
        <dbReference type="ARBA" id="ARBA00023134"/>
    </source>
</evidence>
<dbReference type="InterPro" id="IPR006073">
    <property type="entry name" value="GTP-bd"/>
</dbReference>
<feature type="binding site" evidence="13">
    <location>
        <begin position="70"/>
        <end position="73"/>
    </location>
    <ligand>
        <name>GTP</name>
        <dbReference type="ChEBI" id="CHEBI:37565"/>
        <label>1</label>
    </ligand>
</feature>
<evidence type="ECO:0000256" key="1">
    <source>
        <dbReference type="ARBA" id="ARBA00004651"/>
    </source>
</evidence>
<dbReference type="PANTHER" id="PTHR43185">
    <property type="entry name" value="FERROUS IRON TRANSPORT PROTEIN B"/>
    <property type="match status" value="1"/>
</dbReference>
<name>A0AAE2YQL2_9PROT</name>
<dbReference type="RefSeq" id="WP_215872213.1">
    <property type="nucleotide sequence ID" value="NZ_JAAXYO010000145.1"/>
</dbReference>
<dbReference type="GO" id="GO:0046872">
    <property type="term" value="F:metal ion binding"/>
    <property type="evidence" value="ECO:0007669"/>
    <property type="project" value="UniProtKB-KW"/>
</dbReference>
<comment type="function">
    <text evidence="15">Probable transporter of a GTP-driven Fe(2+) uptake system.</text>
</comment>
<comment type="similarity">
    <text evidence="15">Belongs to the TRAFAC class TrmE-Era-EngA-EngB-Septin-like GTPase superfamily. FeoB GTPase (TC 9.A.8) family.</text>
</comment>
<evidence type="ECO:0000256" key="15">
    <source>
        <dbReference type="RuleBase" id="RU362098"/>
    </source>
</evidence>
<sequence length="774" mass="83702">MVKHCHAAAETKRAEGLPRIALVGNPNCGKTTIYNLLTGTHQTVGNWPGVTVERRSGSARLGDEKIEVIDLPGIYSLLGGGGEDQAVARHFLRDEEVELIVQVLDASTLERQLLLTAELVELQRPLLLILNMVDEAEDRGLRVDAQALSLQLGVPVVPMVARKGRGLRELRMALRSALRSLSLPQRPAWPADLEAALHGFAAQIDGARGRFLAWQYLELPESTPQALLAARASAAQHLQADSAEDVADLLPAARFTWAAQLAAQVIVSSGKAGWRQHLTRHLDRWILHDWLGVPIFLAVLYLVFVVSFSGGNVFLDFFDQASAALLMHGFGHLLLLSGAPDWMVSSLAGGIGGGLNLVISFIPPIGLTFLFLAFLEDSGYMARAAYVMDRLMRRVGLPGNALVPMVIGFGCNVPAIMGARIIDDPRGRVLTVLMQPFMSCSARLTIYMAFAVVFFRGNGGQVVFLLYLTGVVMALFTAWLLGKTALRGEARPFVMELPPYRLPSLRSVVLQAWQRLRIFILRVGKVIAAIGFILFLLPGIGWTSQGLRATDIDHSLLAQGSEALVPVFAPMGIERDNWPAVAGLVAGAAAKEVVIGTLNGIYQRQAGGDLMAEYRQVDLLQELRDALATIPENAGKLFSSLGDPLGLGDLANRDASIAASGASSETLGSLAQSFTPLTALAYLLFVLLYVPCASTMGALRREVGWGWMLFSVGYGIGMAWAVATLVYQWGTYAAHPQATWLWTAGIAVALGILLLALRRQGQHQQNPLRLLEQG</sequence>